<reference evidence="3 4" key="1">
    <citation type="submission" date="2016-04" db="EMBL/GenBank/DDBJ databases">
        <title>Deep-sea bacteria in the southern Pacific.</title>
        <authorList>
            <person name="Tang K."/>
        </authorList>
    </citation>
    <scope>NUCLEOTIDE SEQUENCE [LARGE SCALE GENOMIC DNA]</scope>
    <source>
        <strain evidence="3 4">JLT2014</strain>
    </source>
</reference>
<sequence length="385" mass="41128">MMGETVRQDDVLGQKASAARRVFEARGMSPAKALRRALSRAADVLWDLALVTHGVGQEMADQDGVVEMLPANTLLLLLDGPEGALGLAMIDREVMTGLIEVQTLLQVTQMPVEDRPLTQTDAAMVAPLIDATMERLARYLDGHPLQPQFEGYRYGAMIEDARAAGLLLDAAGYRSFRVSVDLALGRRRGELLLVLPDRPHAGEAAPDAEGGDDAPGPHERKMKLLPVQMDAVLCRLSLPLGAAQRLKPGDLIPLPPEALDGVSFVAGSGAAVAGGRLGQMNGMRAVRLAWPEGTPQGAAPPVMEEHDPAPEPRAPQLPMEEEPAPMPDLEPEEMAGDLPDLPPMEFDTGDFSFDAEPAEAGEDEAEEGGDFDFDFAAAPLDIEES</sequence>
<evidence type="ECO:0000313" key="3">
    <source>
        <dbReference type="EMBL" id="APZ51277.1"/>
    </source>
</evidence>
<feature type="region of interest" description="Disordered" evidence="1">
    <location>
        <begin position="293"/>
        <end position="372"/>
    </location>
</feature>
<feature type="compositionally biased region" description="Acidic residues" evidence="1">
    <location>
        <begin position="319"/>
        <end position="335"/>
    </location>
</feature>
<dbReference type="Proteomes" id="UP000187059">
    <property type="component" value="Chromosome"/>
</dbReference>
<keyword evidence="4" id="KW-1185">Reference proteome</keyword>
<organism evidence="3 4">
    <name type="scientific">Salipiger abyssi</name>
    <dbReference type="NCBI Taxonomy" id="1250539"/>
    <lineage>
        <taxon>Bacteria</taxon>
        <taxon>Pseudomonadati</taxon>
        <taxon>Pseudomonadota</taxon>
        <taxon>Alphaproteobacteria</taxon>
        <taxon>Rhodobacterales</taxon>
        <taxon>Roseobacteraceae</taxon>
        <taxon>Salipiger</taxon>
    </lineage>
</organism>
<dbReference type="KEGG" id="paby:Ga0080574_TMP943"/>
<dbReference type="InterPro" id="IPR001543">
    <property type="entry name" value="FliN-like_C"/>
</dbReference>
<dbReference type="STRING" id="1250539.Ga0080574_TMP943"/>
<proteinExistence type="predicted"/>
<accession>A0A1P8UPJ1</accession>
<name>A0A1P8UPJ1_9RHOB</name>
<gene>
    <name evidence="3" type="ORF">Ga0080574_TMP943</name>
</gene>
<evidence type="ECO:0000259" key="2">
    <source>
        <dbReference type="Pfam" id="PF01052"/>
    </source>
</evidence>
<dbReference type="SUPFAM" id="SSF101801">
    <property type="entry name" value="Surface presentation of antigens (SPOA)"/>
    <property type="match status" value="1"/>
</dbReference>
<feature type="region of interest" description="Disordered" evidence="1">
    <location>
        <begin position="200"/>
        <end position="219"/>
    </location>
</feature>
<dbReference type="EMBL" id="CP015093">
    <property type="protein sequence ID" value="APZ51277.1"/>
    <property type="molecule type" value="Genomic_DNA"/>
</dbReference>
<evidence type="ECO:0000256" key="1">
    <source>
        <dbReference type="SAM" id="MobiDB-lite"/>
    </source>
</evidence>
<protein>
    <submittedName>
        <fullName evidence="3">Type III flagellar switch regulator (C-ring) FliN C-term</fullName>
    </submittedName>
</protein>
<keyword evidence="3" id="KW-0969">Cilium</keyword>
<feature type="compositionally biased region" description="Acidic residues" evidence="1">
    <location>
        <begin position="356"/>
        <end position="372"/>
    </location>
</feature>
<dbReference type="Gene3D" id="2.30.330.10">
    <property type="entry name" value="SpoA-like"/>
    <property type="match status" value="1"/>
</dbReference>
<dbReference type="AlphaFoldDB" id="A0A1P8UPJ1"/>
<feature type="domain" description="Flagellar motor switch protein FliN-like C-terminal" evidence="2">
    <location>
        <begin position="224"/>
        <end position="288"/>
    </location>
</feature>
<keyword evidence="3" id="KW-0966">Cell projection</keyword>
<dbReference type="Pfam" id="PF01052">
    <property type="entry name" value="FliMN_C"/>
    <property type="match status" value="1"/>
</dbReference>
<evidence type="ECO:0000313" key="4">
    <source>
        <dbReference type="Proteomes" id="UP000187059"/>
    </source>
</evidence>
<keyword evidence="3" id="KW-0282">Flagellum</keyword>
<dbReference type="InterPro" id="IPR036429">
    <property type="entry name" value="SpoA-like_sf"/>
</dbReference>